<proteinExistence type="predicted"/>
<feature type="region of interest" description="Disordered" evidence="1">
    <location>
        <begin position="13"/>
        <end position="34"/>
    </location>
</feature>
<sequence length="158" mass="17707">MVNLFRLLGLPDPSKVQNHPSRAKAVSVDPGPQADDKFHDLGEDVWSERTSRITPRANRQVVYMKPDDLHRLPLHGVEQNLAEGDMLLVDLSSLTHMPAQQDVCKRRIQGMGESIGYPVFSLNESDTLLMVAGARMRVDTVRHKLGMAIWSQLPESEV</sequence>
<dbReference type="AlphaFoldDB" id="A0A075GBA6"/>
<dbReference type="EMBL" id="KF900549">
    <property type="protein sequence ID" value="AIE98922.1"/>
    <property type="molecule type" value="Genomic_DNA"/>
</dbReference>
<name>A0A075GBA6_9EURY</name>
<accession>A0A075GBA6</accession>
<reference evidence="2" key="1">
    <citation type="journal article" date="2014" name="Genome Biol. Evol.">
        <title>Pangenome evidence for extensive interdomain horizontal transfer affecting lineage core and shell genes in uncultured planktonic thaumarchaeota and euryarchaeota.</title>
        <authorList>
            <person name="Deschamps P."/>
            <person name="Zivanovic Y."/>
            <person name="Moreira D."/>
            <person name="Rodriguez-Valera F."/>
            <person name="Lopez-Garcia P."/>
        </authorList>
    </citation>
    <scope>NUCLEOTIDE SEQUENCE</scope>
</reference>
<evidence type="ECO:0000313" key="2">
    <source>
        <dbReference type="EMBL" id="AIE98922.1"/>
    </source>
</evidence>
<evidence type="ECO:0000256" key="1">
    <source>
        <dbReference type="SAM" id="MobiDB-lite"/>
    </source>
</evidence>
<organism evidence="2">
    <name type="scientific">uncultured marine group II/III euryarchaeote KM3_102_C05</name>
    <dbReference type="NCBI Taxonomy" id="1457844"/>
    <lineage>
        <taxon>Archaea</taxon>
        <taxon>Methanobacteriati</taxon>
        <taxon>Methanobacteriota</taxon>
        <taxon>environmental samples</taxon>
    </lineage>
</organism>
<protein>
    <submittedName>
        <fullName evidence="2">Uncharacterized protein</fullName>
    </submittedName>
</protein>